<evidence type="ECO:0000313" key="7">
    <source>
        <dbReference type="EMBL" id="GBG24188.1"/>
    </source>
</evidence>
<keyword evidence="8" id="KW-1185">Reference proteome</keyword>
<evidence type="ECO:0000256" key="5">
    <source>
        <dbReference type="ARBA" id="ARBA00023098"/>
    </source>
</evidence>
<evidence type="ECO:0000256" key="6">
    <source>
        <dbReference type="ARBA" id="ARBA00023160"/>
    </source>
</evidence>
<keyword evidence="6" id="KW-0275">Fatty acid biosynthesis</keyword>
<protein>
    <submittedName>
        <fullName evidence="7">3-oxoacyl-acyl-carrier protein reductase</fullName>
    </submittedName>
</protein>
<dbReference type="OrthoDB" id="417891at2759"/>
<organism evidence="7 8">
    <name type="scientific">Hondaea fermentalgiana</name>
    <dbReference type="NCBI Taxonomy" id="2315210"/>
    <lineage>
        <taxon>Eukaryota</taxon>
        <taxon>Sar</taxon>
        <taxon>Stramenopiles</taxon>
        <taxon>Bigyra</taxon>
        <taxon>Labyrinthulomycetes</taxon>
        <taxon>Thraustochytrida</taxon>
        <taxon>Thraustochytriidae</taxon>
        <taxon>Hondaea</taxon>
    </lineage>
</organism>
<proteinExistence type="predicted"/>
<dbReference type="InterPro" id="IPR036291">
    <property type="entry name" value="NAD(P)-bd_dom_sf"/>
</dbReference>
<dbReference type="GO" id="GO:0006633">
    <property type="term" value="P:fatty acid biosynthetic process"/>
    <property type="evidence" value="ECO:0007669"/>
    <property type="project" value="UniProtKB-KW"/>
</dbReference>
<keyword evidence="2" id="KW-0444">Lipid biosynthesis</keyword>
<evidence type="ECO:0000313" key="8">
    <source>
        <dbReference type="Proteomes" id="UP000241890"/>
    </source>
</evidence>
<dbReference type="Proteomes" id="UP000241890">
    <property type="component" value="Unassembled WGS sequence"/>
</dbReference>
<evidence type="ECO:0000256" key="1">
    <source>
        <dbReference type="ARBA" id="ARBA00005189"/>
    </source>
</evidence>
<reference evidence="7 8" key="1">
    <citation type="submission" date="2017-12" db="EMBL/GenBank/DDBJ databases">
        <title>Sequencing, de novo assembly and annotation of complete genome of a new Thraustochytrid species, strain FCC1311.</title>
        <authorList>
            <person name="Sedici K."/>
            <person name="Godart F."/>
            <person name="Aiese Cigliano R."/>
            <person name="Sanseverino W."/>
            <person name="Barakat M."/>
            <person name="Ortet P."/>
            <person name="Marechal E."/>
            <person name="Cagnac O."/>
            <person name="Amato A."/>
        </authorList>
    </citation>
    <scope>NUCLEOTIDE SEQUENCE [LARGE SCALE GENOMIC DNA]</scope>
</reference>
<dbReference type="InterPro" id="IPR014358">
    <property type="entry name" value="Enoyl-ACP_Rdtase_NADH"/>
</dbReference>
<dbReference type="PANTHER" id="PTHR43159:SF2">
    <property type="entry name" value="ENOYL-[ACYL-CARRIER-PROTEIN] REDUCTASE [NADH], CHLOROPLASTIC"/>
    <property type="match status" value="1"/>
</dbReference>
<dbReference type="GO" id="GO:0004318">
    <property type="term" value="F:enoyl-[acyl-carrier-protein] reductase (NADH) activity"/>
    <property type="evidence" value="ECO:0007669"/>
    <property type="project" value="InterPro"/>
</dbReference>
<name>A0A2R5G373_9STRA</name>
<dbReference type="PANTHER" id="PTHR43159">
    <property type="entry name" value="ENOYL-[ACYL-CARRIER-PROTEIN] REDUCTASE"/>
    <property type="match status" value="1"/>
</dbReference>
<keyword evidence="3" id="KW-0276">Fatty acid metabolism</keyword>
<comment type="pathway">
    <text evidence="1">Lipid metabolism.</text>
</comment>
<dbReference type="EMBL" id="BEYU01000005">
    <property type="protein sequence ID" value="GBG24188.1"/>
    <property type="molecule type" value="Genomic_DNA"/>
</dbReference>
<dbReference type="Gene3D" id="1.10.8.400">
    <property type="entry name" value="Enoyl acyl carrier protein reductase"/>
    <property type="match status" value="1"/>
</dbReference>
<evidence type="ECO:0000256" key="4">
    <source>
        <dbReference type="ARBA" id="ARBA00023002"/>
    </source>
</evidence>
<evidence type="ECO:0000256" key="2">
    <source>
        <dbReference type="ARBA" id="ARBA00022516"/>
    </source>
</evidence>
<dbReference type="SUPFAM" id="SSF51735">
    <property type="entry name" value="NAD(P)-binding Rossmann-fold domains"/>
    <property type="match status" value="1"/>
</dbReference>
<keyword evidence="4" id="KW-0560">Oxidoreductase</keyword>
<gene>
    <name evidence="7" type="ORF">FCC1311_045531</name>
</gene>
<sequence>MAKTTSTLLLGKRGLVAGVTNARSLGWAVARAWLAHGAEDVGSVATFLASDLAAHVSGQTIFVDSGISSQAFGAADRAD</sequence>
<dbReference type="AlphaFoldDB" id="A0A2R5G373"/>
<dbReference type="InParanoid" id="A0A2R5G373"/>
<comment type="caution">
    <text evidence="7">The sequence shown here is derived from an EMBL/GenBank/DDBJ whole genome shotgun (WGS) entry which is preliminary data.</text>
</comment>
<accession>A0A2R5G373</accession>
<keyword evidence="5" id="KW-0443">Lipid metabolism</keyword>
<evidence type="ECO:0000256" key="3">
    <source>
        <dbReference type="ARBA" id="ARBA00022832"/>
    </source>
</evidence>